<evidence type="ECO:0000256" key="2">
    <source>
        <dbReference type="ARBA" id="ARBA00012438"/>
    </source>
</evidence>
<keyword evidence="5" id="KW-0418">Kinase</keyword>
<dbReference type="EC" id="2.7.13.3" evidence="2"/>
<proteinExistence type="predicted"/>
<dbReference type="SMART" id="SM00388">
    <property type="entry name" value="HisKA"/>
    <property type="match status" value="1"/>
</dbReference>
<dbReference type="Pfam" id="PF02518">
    <property type="entry name" value="HATPase_c"/>
    <property type="match status" value="1"/>
</dbReference>
<feature type="domain" description="PAC" evidence="11">
    <location>
        <begin position="233"/>
        <end position="286"/>
    </location>
</feature>
<sequence>MPKLNAQASPYGRRGNLARSIDTIDWSFTGLGPRATWPTVLEQALGLILSAGVPMAILWGEDGLVLHNDAYADFVGQGHSAFLGRPISEAWPELAALNKRVVKAVLRGRTLSFRDRHAVIERGAGPEDVWLNLDFSPILDAAGIPAGVLVILKDTTQRVRVEQRLEIAQQAGGVGTFEWFPESGELHVSQEYRKVWGLDSDIRVTDDLLISLLHPDDRAVSGPERLGQSNPLDYAEYRRIDPKTGNTHWIARRGQVISSERSGRRRFVGIAFDITDRKQAEVTLQKSEERWRGLFEQMHEGFFTAEVVRDAEGNVIDFVFIDINPAFERQTGLIAAQTIGQPVREAIPGVQDELIATYGEIVDTGQARQFEVYIPALGNRWYEAHARKVGPERFAVLFLDITIRKAAEKRVLESEERFRTLSQSMPNHVWTARSDGSLDWFNDQVFSYSGMSPDQLAGNGWAAMVHPDDIDVAAQEWTEARAAARQYQAEFRLRRHDGAYRWHIARAVPIKADGGGVAHWIGTNTDIHDQKEAEAALENSAAQLEARVEERTAQLLEMQNALQQSQKMETIGKLTGGVAHDFNNLLQVISGNLNLLAKDVAGNERAERRVNNALAGVVRGGKLASQLLAFGRRQPLAPKVVHLGRLLTNMDDLLRRSIGEAIEIETIVSGGLWNTSIDPTQMENAVLNLAINARDAMDGAGKLTIEAGNAFLDDAYAARHAEVEPGQYVMLAVTDTGAGMTPDVIEQVFEPFFSTKAEGKGTGLGLSMVYGFVKQSNGHVKIYSEPGHGTTVKLYLPKTAAAEDVEIRQDVGPSLGGSETILVVEDDDNVRDTVIELLSDLGYAILKASDPQSALSVIESGVPIDLLFTDVVMPGTLKSPELARKAKERLPNLAVLFTSGYTENSIVHHGRLDAGVELLSKPYTRDALARKIRQVLPPRQPQAAAITAEPEIPVSPEAQGRRFKVLVVEDDVLIRMDICDMIADDGHQVAEAGSGEQAIEMLQEGHFDFLVTDLGLPGMSGETLVVKAREMHSRLGIIIASGRHELPEGLPAGVTLVSKPFSSEDLRAAFKPAAD</sequence>
<dbReference type="PRINTS" id="PR00344">
    <property type="entry name" value="BCTRLSENSOR"/>
</dbReference>
<dbReference type="InterPro" id="IPR036097">
    <property type="entry name" value="HisK_dim/P_sf"/>
</dbReference>
<dbReference type="CDD" id="cd18161">
    <property type="entry name" value="REC_hyHK_blue-like"/>
    <property type="match status" value="1"/>
</dbReference>
<evidence type="ECO:0000256" key="7">
    <source>
        <dbReference type="SAM" id="Coils"/>
    </source>
</evidence>
<dbReference type="SUPFAM" id="SSF47384">
    <property type="entry name" value="Homodimeric domain of signal transducing histidine kinase"/>
    <property type="match status" value="1"/>
</dbReference>
<comment type="catalytic activity">
    <reaction evidence="1">
        <text>ATP + protein L-histidine = ADP + protein N-phospho-L-histidine.</text>
        <dbReference type="EC" id="2.7.13.3"/>
    </reaction>
</comment>
<dbReference type="EMBL" id="MBEV02000002">
    <property type="protein sequence ID" value="MUP03979.1"/>
    <property type="molecule type" value="Genomic_DNA"/>
</dbReference>
<keyword evidence="3 6" id="KW-0597">Phosphoprotein</keyword>
<keyword evidence="7" id="KW-0175">Coiled coil</keyword>
<evidence type="ECO:0000259" key="11">
    <source>
        <dbReference type="PROSITE" id="PS50113"/>
    </source>
</evidence>
<dbReference type="Pfam" id="PF00072">
    <property type="entry name" value="Response_reg"/>
    <property type="match status" value="2"/>
</dbReference>
<reference evidence="12 13" key="1">
    <citation type="submission" date="2019-11" db="EMBL/GenBank/DDBJ databases">
        <title>Whole-genome sequencing of Allorhizobium vitis.</title>
        <authorList>
            <person name="Gan H.M."/>
            <person name="Savka M.A."/>
        </authorList>
    </citation>
    <scope>NUCLEOTIDE SEQUENCE [LARGE SCALE GENOMIC DNA]</scope>
    <source>
        <strain evidence="12 13">AB4</strain>
    </source>
</reference>
<dbReference type="Pfam" id="PF08448">
    <property type="entry name" value="PAS_4"/>
    <property type="match status" value="2"/>
</dbReference>
<dbReference type="PROSITE" id="PS50113">
    <property type="entry name" value="PAC"/>
    <property type="match status" value="3"/>
</dbReference>
<organism evidence="12 13">
    <name type="scientific">Agrobacterium vitis</name>
    <name type="common">Rhizobium vitis</name>
    <dbReference type="NCBI Taxonomy" id="373"/>
    <lineage>
        <taxon>Bacteria</taxon>
        <taxon>Pseudomonadati</taxon>
        <taxon>Pseudomonadota</taxon>
        <taxon>Alphaproteobacteria</taxon>
        <taxon>Hyphomicrobiales</taxon>
        <taxon>Rhizobiaceae</taxon>
        <taxon>Rhizobium/Agrobacterium group</taxon>
        <taxon>Agrobacterium</taxon>
    </lineage>
</organism>
<dbReference type="SUPFAM" id="SSF55874">
    <property type="entry name" value="ATPase domain of HSP90 chaperone/DNA topoisomerase II/histidine kinase"/>
    <property type="match status" value="1"/>
</dbReference>
<feature type="domain" description="Histidine kinase" evidence="8">
    <location>
        <begin position="577"/>
        <end position="800"/>
    </location>
</feature>
<dbReference type="Proteomes" id="UP000175993">
    <property type="component" value="Unassembled WGS sequence"/>
</dbReference>
<evidence type="ECO:0000256" key="6">
    <source>
        <dbReference type="PROSITE-ProRule" id="PRU00169"/>
    </source>
</evidence>
<dbReference type="Gene3D" id="3.30.565.10">
    <property type="entry name" value="Histidine kinase-like ATPase, C-terminal domain"/>
    <property type="match status" value="1"/>
</dbReference>
<dbReference type="SUPFAM" id="SSF55785">
    <property type="entry name" value="PYP-like sensor domain (PAS domain)"/>
    <property type="match status" value="4"/>
</dbReference>
<evidence type="ECO:0000256" key="5">
    <source>
        <dbReference type="ARBA" id="ARBA00022777"/>
    </source>
</evidence>
<feature type="domain" description="PAC" evidence="11">
    <location>
        <begin position="114"/>
        <end position="167"/>
    </location>
</feature>
<dbReference type="CDD" id="cd00130">
    <property type="entry name" value="PAS"/>
    <property type="match status" value="1"/>
</dbReference>
<dbReference type="Gene3D" id="3.40.50.2300">
    <property type="match status" value="2"/>
</dbReference>
<dbReference type="SMART" id="SM00387">
    <property type="entry name" value="HATPase_c"/>
    <property type="match status" value="1"/>
</dbReference>
<accession>A0ABD6G6S8</accession>
<dbReference type="Gene3D" id="2.10.70.100">
    <property type="match status" value="1"/>
</dbReference>
<dbReference type="GO" id="GO:0004673">
    <property type="term" value="F:protein histidine kinase activity"/>
    <property type="evidence" value="ECO:0007669"/>
    <property type="project" value="UniProtKB-EC"/>
</dbReference>
<dbReference type="InterPro" id="IPR000014">
    <property type="entry name" value="PAS"/>
</dbReference>
<dbReference type="InterPro" id="IPR035965">
    <property type="entry name" value="PAS-like_dom_sf"/>
</dbReference>
<comment type="caution">
    <text evidence="12">The sequence shown here is derived from an EMBL/GenBank/DDBJ whole genome shotgun (WGS) entry which is preliminary data.</text>
</comment>
<dbReference type="InterPro" id="IPR003661">
    <property type="entry name" value="HisK_dim/P_dom"/>
</dbReference>
<dbReference type="InterPro" id="IPR013656">
    <property type="entry name" value="PAS_4"/>
</dbReference>
<dbReference type="InterPro" id="IPR000700">
    <property type="entry name" value="PAS-assoc_C"/>
</dbReference>
<dbReference type="Pfam" id="PF08447">
    <property type="entry name" value="PAS_3"/>
    <property type="match status" value="1"/>
</dbReference>
<dbReference type="SUPFAM" id="SSF52172">
    <property type="entry name" value="CheY-like"/>
    <property type="match status" value="2"/>
</dbReference>
<dbReference type="InterPro" id="IPR052162">
    <property type="entry name" value="Sensor_kinase/Photoreceptor"/>
</dbReference>
<evidence type="ECO:0000256" key="1">
    <source>
        <dbReference type="ARBA" id="ARBA00000085"/>
    </source>
</evidence>
<feature type="domain" description="PAS" evidence="10">
    <location>
        <begin position="414"/>
        <end position="469"/>
    </location>
</feature>
<evidence type="ECO:0000256" key="3">
    <source>
        <dbReference type="ARBA" id="ARBA00022553"/>
    </source>
</evidence>
<dbReference type="NCBIfam" id="TIGR00229">
    <property type="entry name" value="sensory_box"/>
    <property type="match status" value="4"/>
</dbReference>
<dbReference type="InterPro" id="IPR004358">
    <property type="entry name" value="Sig_transdc_His_kin-like_C"/>
</dbReference>
<protein>
    <recommendedName>
        <fullName evidence="2">histidine kinase</fullName>
        <ecNumber evidence="2">2.7.13.3</ecNumber>
    </recommendedName>
</protein>
<dbReference type="InterPro" id="IPR001610">
    <property type="entry name" value="PAC"/>
</dbReference>
<dbReference type="PROSITE" id="PS50112">
    <property type="entry name" value="PAS"/>
    <property type="match status" value="1"/>
</dbReference>
<name>A0ABD6G6S8_AGRVI</name>
<evidence type="ECO:0000259" key="9">
    <source>
        <dbReference type="PROSITE" id="PS50110"/>
    </source>
</evidence>
<feature type="domain" description="Response regulatory" evidence="9">
    <location>
        <begin position="820"/>
        <end position="936"/>
    </location>
</feature>
<dbReference type="SMART" id="SM00086">
    <property type="entry name" value="PAC"/>
    <property type="match status" value="3"/>
</dbReference>
<gene>
    <name evidence="12" type="ORF">BBI04_003985</name>
</gene>
<dbReference type="SMART" id="SM00091">
    <property type="entry name" value="PAS"/>
    <property type="match status" value="4"/>
</dbReference>
<dbReference type="FunFam" id="3.30.450.20:FF:000099">
    <property type="entry name" value="Sensory box sensor histidine kinase"/>
    <property type="match status" value="1"/>
</dbReference>
<dbReference type="PROSITE" id="PS50110">
    <property type="entry name" value="RESPONSE_REGULATORY"/>
    <property type="match status" value="2"/>
</dbReference>
<feature type="modified residue" description="4-aspartylphosphate" evidence="6">
    <location>
        <position position="1013"/>
    </location>
</feature>
<evidence type="ECO:0000256" key="4">
    <source>
        <dbReference type="ARBA" id="ARBA00022679"/>
    </source>
</evidence>
<feature type="modified residue" description="4-aspartylphosphate" evidence="6">
    <location>
        <position position="870"/>
    </location>
</feature>
<dbReference type="InterPro" id="IPR001789">
    <property type="entry name" value="Sig_transdc_resp-reg_receiver"/>
</dbReference>
<dbReference type="PANTHER" id="PTHR43304">
    <property type="entry name" value="PHYTOCHROME-LIKE PROTEIN CPH1"/>
    <property type="match status" value="1"/>
</dbReference>
<dbReference type="InterPro" id="IPR011006">
    <property type="entry name" value="CheY-like_superfamily"/>
</dbReference>
<keyword evidence="4" id="KW-0808">Transferase</keyword>
<feature type="domain" description="Response regulatory" evidence="9">
    <location>
        <begin position="964"/>
        <end position="1074"/>
    </location>
</feature>
<dbReference type="InterPro" id="IPR036890">
    <property type="entry name" value="HATPase_C_sf"/>
</dbReference>
<feature type="coiled-coil region" evidence="7">
    <location>
        <begin position="527"/>
        <end position="561"/>
    </location>
</feature>
<dbReference type="Gene3D" id="3.30.450.20">
    <property type="entry name" value="PAS domain"/>
    <property type="match status" value="4"/>
</dbReference>
<dbReference type="PANTHER" id="PTHR43304:SF1">
    <property type="entry name" value="PAC DOMAIN-CONTAINING PROTEIN"/>
    <property type="match status" value="1"/>
</dbReference>
<feature type="domain" description="PAC" evidence="11">
    <location>
        <begin position="487"/>
        <end position="539"/>
    </location>
</feature>
<dbReference type="InterPro" id="IPR013655">
    <property type="entry name" value="PAS_fold_3"/>
</dbReference>
<evidence type="ECO:0000259" key="10">
    <source>
        <dbReference type="PROSITE" id="PS50112"/>
    </source>
</evidence>
<dbReference type="SMART" id="SM00448">
    <property type="entry name" value="REC"/>
    <property type="match status" value="2"/>
</dbReference>
<dbReference type="InterPro" id="IPR005467">
    <property type="entry name" value="His_kinase_dom"/>
</dbReference>
<dbReference type="InterPro" id="IPR003594">
    <property type="entry name" value="HATPase_dom"/>
</dbReference>
<evidence type="ECO:0000259" key="8">
    <source>
        <dbReference type="PROSITE" id="PS50109"/>
    </source>
</evidence>
<evidence type="ECO:0000313" key="12">
    <source>
        <dbReference type="EMBL" id="MUP03979.1"/>
    </source>
</evidence>
<evidence type="ECO:0000313" key="13">
    <source>
        <dbReference type="Proteomes" id="UP000175993"/>
    </source>
</evidence>
<dbReference type="Gene3D" id="1.10.287.130">
    <property type="match status" value="1"/>
</dbReference>
<dbReference type="RefSeq" id="WP_081343970.1">
    <property type="nucleotide sequence ID" value="NZ_MBEV02000002.1"/>
</dbReference>
<dbReference type="PROSITE" id="PS50109">
    <property type="entry name" value="HIS_KIN"/>
    <property type="match status" value="1"/>
</dbReference>
<dbReference type="AlphaFoldDB" id="A0ABD6G6S8"/>